<dbReference type="AlphaFoldDB" id="A0AA92C7I4"/>
<keyword evidence="1" id="KW-0812">Transmembrane</keyword>
<sequence length="724" mass="78001">MSYDVLSQATEVYARADAKVFGDLTVAEFDAVHDAIDNVTEVGQNARKIEIDGERHDLDTVLGTVLAAMAERSEGQNADLRRRLMALGVGAVMPLSLAVAQRPVELWAQDMDGGEAGPCSRFIVEPVRQAFERYEQDRAAHLRALHAIIEPRRAELLGPAIGAPELGYTFENKGQLFHALLHTGNDSNRRKLLAGRGWQAGWERFLARMWREGILTKADYDAAQAIWDVMERLKRPGREAHRKICGFAFREVVPAAMKTPFGTYAGGFVPAVFEHRAGVGSGGRNAAEMFPTIAPAFTGQGKASDARSLELECSMLAAHMDQLLRFIHLEPVVQQIGRILNRPEILVALEEILPDMIDTVITPWLRMVRQPLAEGQPTTAEGRALSHGLRAIRRRAGVRSMMLDIVNATASVCSHSSTLADMSSRRLEAALLRFGRNGEGAAMRDEAATVSSVMQARMTRGSREMERRVHHAILKPGDRGLISEKAGIYGDILLQGTRSALELVLWHAAYDEAIGKGLGKAVATADSLVIQAMKSPFATETGTAFARLFTLFYSYFNGQAKILGGDLQPIMQSFGYMGAPRLFAIYLAGIALPAVLASVITEAGKGGLTRDGSAPGELAGFFLGDQAEGGAGMAPVADQAFDAFLKNWNDASRSNSSLKSVDAAEGDGLAALAMALGISRDRLVKAAGFGDTEDFDPILALDEVSPVSVGGAARSEPVQPQAPL</sequence>
<name>A0AA92C7I4_RHIRH</name>
<accession>A0AA92C7I4</accession>
<dbReference type="EMBL" id="QDFR01000001">
    <property type="protein sequence ID" value="PVE57160.1"/>
    <property type="molecule type" value="Genomic_DNA"/>
</dbReference>
<organism evidence="2 3">
    <name type="scientific">Rhizobium rhizogenes</name>
    <name type="common">Agrobacterium rhizogenes</name>
    <dbReference type="NCBI Taxonomy" id="359"/>
    <lineage>
        <taxon>Bacteria</taxon>
        <taxon>Pseudomonadati</taxon>
        <taxon>Pseudomonadota</taxon>
        <taxon>Alphaproteobacteria</taxon>
        <taxon>Hyphomicrobiales</taxon>
        <taxon>Rhizobiaceae</taxon>
        <taxon>Rhizobium/Agrobacterium group</taxon>
        <taxon>Rhizobium</taxon>
    </lineage>
</organism>
<feature type="transmembrane region" description="Helical" evidence="1">
    <location>
        <begin position="582"/>
        <end position="600"/>
    </location>
</feature>
<evidence type="ECO:0000313" key="3">
    <source>
        <dbReference type="Proteomes" id="UP000244335"/>
    </source>
</evidence>
<keyword evidence="1" id="KW-0472">Membrane</keyword>
<comment type="caution">
    <text evidence="2">The sequence shown here is derived from an EMBL/GenBank/DDBJ whole genome shotgun (WGS) entry which is preliminary data.</text>
</comment>
<dbReference type="Proteomes" id="UP000244335">
    <property type="component" value="Unassembled WGS sequence"/>
</dbReference>
<reference evidence="2 3" key="1">
    <citation type="submission" date="2018-04" db="EMBL/GenBank/DDBJ databases">
        <authorList>
            <person name="Hagen T."/>
        </authorList>
    </citation>
    <scope>NUCLEOTIDE SEQUENCE [LARGE SCALE GENOMIC DNA]</scope>
    <source>
        <strain evidence="2 3">TPD7009</strain>
    </source>
</reference>
<gene>
    <name evidence="2" type="ORF">DC430_05395</name>
</gene>
<evidence type="ECO:0000313" key="2">
    <source>
        <dbReference type="EMBL" id="PVE57160.1"/>
    </source>
</evidence>
<evidence type="ECO:0000256" key="1">
    <source>
        <dbReference type="SAM" id="Phobius"/>
    </source>
</evidence>
<keyword evidence="1" id="KW-1133">Transmembrane helix</keyword>
<proteinExistence type="predicted"/>
<dbReference type="RefSeq" id="WP_116491944.1">
    <property type="nucleotide sequence ID" value="NZ_QDFR01000001.1"/>
</dbReference>
<protein>
    <submittedName>
        <fullName evidence="2">Uncharacterized protein</fullName>
    </submittedName>
</protein>